<feature type="signal peptide" evidence="1">
    <location>
        <begin position="1"/>
        <end position="19"/>
    </location>
</feature>
<evidence type="ECO:0008006" key="4">
    <source>
        <dbReference type="Google" id="ProtNLM"/>
    </source>
</evidence>
<evidence type="ECO:0000256" key="1">
    <source>
        <dbReference type="SAM" id="SignalP"/>
    </source>
</evidence>
<evidence type="ECO:0000313" key="3">
    <source>
        <dbReference type="Proteomes" id="UP000631114"/>
    </source>
</evidence>
<dbReference type="AlphaFoldDB" id="A0A835HKF5"/>
<comment type="caution">
    <text evidence="2">The sequence shown here is derived from an EMBL/GenBank/DDBJ whole genome shotgun (WGS) entry which is preliminary data.</text>
</comment>
<organism evidence="2 3">
    <name type="scientific">Coptis chinensis</name>
    <dbReference type="NCBI Taxonomy" id="261450"/>
    <lineage>
        <taxon>Eukaryota</taxon>
        <taxon>Viridiplantae</taxon>
        <taxon>Streptophyta</taxon>
        <taxon>Embryophyta</taxon>
        <taxon>Tracheophyta</taxon>
        <taxon>Spermatophyta</taxon>
        <taxon>Magnoliopsida</taxon>
        <taxon>Ranunculales</taxon>
        <taxon>Ranunculaceae</taxon>
        <taxon>Coptidoideae</taxon>
        <taxon>Coptis</taxon>
    </lineage>
</organism>
<proteinExistence type="predicted"/>
<dbReference type="PANTHER" id="PTHR31482">
    <property type="entry name" value="ESTS AU081301(E20138)"/>
    <property type="match status" value="1"/>
</dbReference>
<dbReference type="Proteomes" id="UP000631114">
    <property type="component" value="Unassembled WGS sequence"/>
</dbReference>
<protein>
    <recommendedName>
        <fullName evidence="4">F-box protein</fullName>
    </recommendedName>
</protein>
<keyword evidence="1" id="KW-0732">Signal</keyword>
<reference evidence="2 3" key="1">
    <citation type="submission" date="2020-10" db="EMBL/GenBank/DDBJ databases">
        <title>The Coptis chinensis genome and diversification of protoberbering-type alkaloids.</title>
        <authorList>
            <person name="Wang B."/>
            <person name="Shu S."/>
            <person name="Song C."/>
            <person name="Liu Y."/>
        </authorList>
    </citation>
    <scope>NUCLEOTIDE SEQUENCE [LARGE SCALE GENOMIC DNA]</scope>
    <source>
        <strain evidence="2">HL-2020</strain>
        <tissue evidence="2">Leaf</tissue>
    </source>
</reference>
<keyword evidence="3" id="KW-1185">Reference proteome</keyword>
<dbReference type="OrthoDB" id="722566at2759"/>
<name>A0A835HKF5_9MAGN</name>
<dbReference type="EMBL" id="JADFTS010000006">
    <property type="protein sequence ID" value="KAF9600591.1"/>
    <property type="molecule type" value="Genomic_DNA"/>
</dbReference>
<gene>
    <name evidence="2" type="ORF">IFM89_011120</name>
</gene>
<sequence length="212" mass="24452">MLFFLISCFSFILLSKSLSLPRANEMRLLSLWFCKELPCFLVLWLKKRKLSGSLSDIPAMMSFKKRPLSSKVENVEEIEEMSILDLPELTLECILGMLPPSSLCNMAGISLFESGKFWFPGSGWWYGVVGHLELCDRNENYCQCHSSDTVVLEFNQYTPGSRWRQTIIDRKDHEKKEMKQMGFMEELENFTTSKSLLCGSVSGQRKPWSSFI</sequence>
<feature type="chain" id="PRO_5032734653" description="F-box protein" evidence="1">
    <location>
        <begin position="20"/>
        <end position="212"/>
    </location>
</feature>
<dbReference type="PANTHER" id="PTHR31482:SF2">
    <property type="entry name" value="F-BOX DOMAIN-CONTAINING PROTEIN"/>
    <property type="match status" value="1"/>
</dbReference>
<accession>A0A835HKF5</accession>
<evidence type="ECO:0000313" key="2">
    <source>
        <dbReference type="EMBL" id="KAF9600591.1"/>
    </source>
</evidence>